<gene>
    <name evidence="4" type="ORF">BUALT_Bualt01G0185100</name>
</gene>
<feature type="coiled-coil region" evidence="2">
    <location>
        <begin position="9"/>
        <end position="54"/>
    </location>
</feature>
<evidence type="ECO:0000313" key="4">
    <source>
        <dbReference type="EMBL" id="KAG8391414.1"/>
    </source>
</evidence>
<proteinExistence type="predicted"/>
<evidence type="ECO:0000259" key="3">
    <source>
        <dbReference type="PROSITE" id="PS50089"/>
    </source>
</evidence>
<dbReference type="PROSITE" id="PS50089">
    <property type="entry name" value="ZF_RING_2"/>
    <property type="match status" value="1"/>
</dbReference>
<dbReference type="PANTHER" id="PTHR46405">
    <property type="entry name" value="OS05G0141500 PROTEIN"/>
    <property type="match status" value="1"/>
</dbReference>
<reference evidence="4" key="1">
    <citation type="submission" date="2019-10" db="EMBL/GenBank/DDBJ databases">
        <authorList>
            <person name="Zhang R."/>
            <person name="Pan Y."/>
            <person name="Wang J."/>
            <person name="Ma R."/>
            <person name="Yu S."/>
        </authorList>
    </citation>
    <scope>NUCLEOTIDE SEQUENCE</scope>
    <source>
        <strain evidence="4">LA-IB0</strain>
        <tissue evidence="4">Leaf</tissue>
    </source>
</reference>
<keyword evidence="1" id="KW-0862">Zinc</keyword>
<dbReference type="GO" id="GO:0008270">
    <property type="term" value="F:zinc ion binding"/>
    <property type="evidence" value="ECO:0007669"/>
    <property type="project" value="UniProtKB-KW"/>
</dbReference>
<dbReference type="InterPro" id="IPR013083">
    <property type="entry name" value="Znf_RING/FYVE/PHD"/>
</dbReference>
<keyword evidence="1" id="KW-0479">Metal-binding</keyword>
<evidence type="ECO:0000256" key="2">
    <source>
        <dbReference type="SAM" id="Coils"/>
    </source>
</evidence>
<dbReference type="Proteomes" id="UP000826271">
    <property type="component" value="Unassembled WGS sequence"/>
</dbReference>
<dbReference type="Pfam" id="PF13920">
    <property type="entry name" value="zf-C3HC4_3"/>
    <property type="match status" value="1"/>
</dbReference>
<keyword evidence="2" id="KW-0175">Coiled coil</keyword>
<sequence length="144" mass="16493">MFALLAEEIKMAEIQKANSRSKLLKLQQKVEIDSQLAQDDYQRLEDELSSLRLVHQMSDLFLEDDIFLHRSLEGISSESSSPYEEKSHWNCMICADTEVVVVFVPCTHQVVCFSCYEGRCKMRGQCPYCGAQIEQSIRVYGLSS</sequence>
<accession>A0AAV6YF62</accession>
<dbReference type="InterPro" id="IPR046934">
    <property type="entry name" value="PIR2-like"/>
</dbReference>
<organism evidence="4 5">
    <name type="scientific">Buddleja alternifolia</name>
    <dbReference type="NCBI Taxonomy" id="168488"/>
    <lineage>
        <taxon>Eukaryota</taxon>
        <taxon>Viridiplantae</taxon>
        <taxon>Streptophyta</taxon>
        <taxon>Embryophyta</taxon>
        <taxon>Tracheophyta</taxon>
        <taxon>Spermatophyta</taxon>
        <taxon>Magnoliopsida</taxon>
        <taxon>eudicotyledons</taxon>
        <taxon>Gunneridae</taxon>
        <taxon>Pentapetalae</taxon>
        <taxon>asterids</taxon>
        <taxon>lamiids</taxon>
        <taxon>Lamiales</taxon>
        <taxon>Scrophulariaceae</taxon>
        <taxon>Buddlejeae</taxon>
        <taxon>Buddleja</taxon>
    </lineage>
</organism>
<keyword evidence="1" id="KW-0863">Zinc-finger</keyword>
<comment type="caution">
    <text evidence="4">The sequence shown here is derived from an EMBL/GenBank/DDBJ whole genome shotgun (WGS) entry which is preliminary data.</text>
</comment>
<feature type="domain" description="RING-type" evidence="3">
    <location>
        <begin position="91"/>
        <end position="129"/>
    </location>
</feature>
<dbReference type="Gene3D" id="3.30.40.10">
    <property type="entry name" value="Zinc/RING finger domain, C3HC4 (zinc finger)"/>
    <property type="match status" value="1"/>
</dbReference>
<dbReference type="PANTHER" id="PTHR46405:SF3">
    <property type="entry name" value="RING_U-BOX SUPERFAMILY PROTEIN"/>
    <property type="match status" value="1"/>
</dbReference>
<name>A0AAV6YF62_9LAMI</name>
<dbReference type="SUPFAM" id="SSF57850">
    <property type="entry name" value="RING/U-box"/>
    <property type="match status" value="1"/>
</dbReference>
<keyword evidence="5" id="KW-1185">Reference proteome</keyword>
<protein>
    <recommendedName>
        <fullName evidence="3">RING-type domain-containing protein</fullName>
    </recommendedName>
</protein>
<dbReference type="EMBL" id="WHWC01000001">
    <property type="protein sequence ID" value="KAG8391414.1"/>
    <property type="molecule type" value="Genomic_DNA"/>
</dbReference>
<evidence type="ECO:0000313" key="5">
    <source>
        <dbReference type="Proteomes" id="UP000826271"/>
    </source>
</evidence>
<evidence type="ECO:0000256" key="1">
    <source>
        <dbReference type="PROSITE-ProRule" id="PRU00175"/>
    </source>
</evidence>
<dbReference type="AlphaFoldDB" id="A0AAV6YF62"/>
<dbReference type="InterPro" id="IPR001841">
    <property type="entry name" value="Znf_RING"/>
</dbReference>